<accession>A0A225WMF0</accession>
<feature type="non-terminal residue" evidence="1">
    <location>
        <position position="1"/>
    </location>
</feature>
<evidence type="ECO:0000313" key="1">
    <source>
        <dbReference type="EMBL" id="OWZ18821.1"/>
    </source>
</evidence>
<dbReference type="Proteomes" id="UP000198211">
    <property type="component" value="Unassembled WGS sequence"/>
</dbReference>
<proteinExistence type="predicted"/>
<evidence type="ECO:0000313" key="2">
    <source>
        <dbReference type="Proteomes" id="UP000198211"/>
    </source>
</evidence>
<name>A0A225WMF0_9STRA</name>
<comment type="caution">
    <text evidence="1">The sequence shown here is derived from an EMBL/GenBank/DDBJ whole genome shotgun (WGS) entry which is preliminary data.</text>
</comment>
<sequence length="63" mass="7739">HLNDHWEYDLCARTVKERFFRLVKEFNATAYAYRKNSGVEEEYTEHKRLFQDIVDNFHGNEEK</sequence>
<reference evidence="2" key="1">
    <citation type="submission" date="2017-03" db="EMBL/GenBank/DDBJ databases">
        <title>Phytopthora megakarya and P. palmivora, two closely related causual agents of cacao black pod achieved similar genome size and gene model numbers by different mechanisms.</title>
        <authorList>
            <person name="Ali S."/>
            <person name="Shao J."/>
            <person name="Larry D.J."/>
            <person name="Kronmiller B."/>
            <person name="Shen D."/>
            <person name="Strem M.D."/>
            <person name="Melnick R.L."/>
            <person name="Guiltinan M.J."/>
            <person name="Tyler B.M."/>
            <person name="Meinhardt L.W."/>
            <person name="Bailey B.A."/>
        </authorList>
    </citation>
    <scope>NUCLEOTIDE SEQUENCE [LARGE SCALE GENOMIC DNA]</scope>
    <source>
        <strain evidence="2">zdho120</strain>
    </source>
</reference>
<dbReference type="EMBL" id="NBNE01000531">
    <property type="protein sequence ID" value="OWZ18821.1"/>
    <property type="molecule type" value="Genomic_DNA"/>
</dbReference>
<dbReference type="AlphaFoldDB" id="A0A225WMF0"/>
<gene>
    <name evidence="1" type="ORF">PHMEG_0007028</name>
</gene>
<organism evidence="1 2">
    <name type="scientific">Phytophthora megakarya</name>
    <dbReference type="NCBI Taxonomy" id="4795"/>
    <lineage>
        <taxon>Eukaryota</taxon>
        <taxon>Sar</taxon>
        <taxon>Stramenopiles</taxon>
        <taxon>Oomycota</taxon>
        <taxon>Peronosporomycetes</taxon>
        <taxon>Peronosporales</taxon>
        <taxon>Peronosporaceae</taxon>
        <taxon>Phytophthora</taxon>
    </lineage>
</organism>
<keyword evidence="2" id="KW-1185">Reference proteome</keyword>
<dbReference type="OrthoDB" id="127299at2759"/>
<protein>
    <submittedName>
        <fullName evidence="1">Uncharacterized protein</fullName>
    </submittedName>
</protein>